<evidence type="ECO:0000313" key="2">
    <source>
        <dbReference type="EMBL" id="KGN03303.1"/>
    </source>
</evidence>
<proteinExistence type="predicted"/>
<evidence type="ECO:0008006" key="4">
    <source>
        <dbReference type="Google" id="ProtNLM"/>
    </source>
</evidence>
<dbReference type="RefSeq" id="WP_039248398.1">
    <property type="nucleotide sequence ID" value="NZ_JDRX01000002.1"/>
</dbReference>
<evidence type="ECO:0000313" key="3">
    <source>
        <dbReference type="Proteomes" id="UP000030016"/>
    </source>
</evidence>
<dbReference type="PROSITE" id="PS51257">
    <property type="entry name" value="PROKAR_LIPOPROTEIN"/>
    <property type="match status" value="1"/>
</dbReference>
<protein>
    <recommendedName>
        <fullName evidence="4">Lipoprotein</fullName>
    </recommendedName>
</protein>
<gene>
    <name evidence="2" type="ORF">Z969_01530</name>
</gene>
<dbReference type="Proteomes" id="UP000030016">
    <property type="component" value="Unassembled WGS sequence"/>
</dbReference>
<comment type="caution">
    <text evidence="2">The sequence shown here is derived from an EMBL/GenBank/DDBJ whole genome shotgun (WGS) entry which is preliminary data.</text>
</comment>
<accession>A0AA89CVR0</accession>
<dbReference type="AlphaFoldDB" id="A0AA89CVR0"/>
<feature type="signal peptide" evidence="1">
    <location>
        <begin position="1"/>
        <end position="27"/>
    </location>
</feature>
<keyword evidence="1" id="KW-0732">Signal</keyword>
<name>A0AA89CVR0_CLONO</name>
<organism evidence="2 3">
    <name type="scientific">Clostridium novyi A str. 4570</name>
    <dbReference type="NCBI Taxonomy" id="1444290"/>
    <lineage>
        <taxon>Bacteria</taxon>
        <taxon>Bacillati</taxon>
        <taxon>Bacillota</taxon>
        <taxon>Clostridia</taxon>
        <taxon>Eubacteriales</taxon>
        <taxon>Clostridiaceae</taxon>
        <taxon>Clostridium</taxon>
    </lineage>
</organism>
<reference evidence="2 3" key="1">
    <citation type="submission" date="2014-01" db="EMBL/GenBank/DDBJ databases">
        <title>Plasmidome dynamics in the species complex Clostridium novyi sensu lato converts strains of independent lineages into distinctly different pathogens.</title>
        <authorList>
            <person name="Skarin H."/>
            <person name="Segerman B."/>
        </authorList>
    </citation>
    <scope>NUCLEOTIDE SEQUENCE [LARGE SCALE GENOMIC DNA]</scope>
    <source>
        <strain evidence="2 3">4570</strain>
    </source>
</reference>
<dbReference type="EMBL" id="JDRX01000002">
    <property type="protein sequence ID" value="KGN03303.1"/>
    <property type="molecule type" value="Genomic_DNA"/>
</dbReference>
<dbReference type="InterPro" id="IPR025648">
    <property type="entry name" value="DUF4358"/>
</dbReference>
<sequence length="162" mass="18498">MSNLRKNFKKTLLVLFTLIFSSSILLACSKDTKKDVSMNELGEKISKSTDVSKMKKGDDSKLKKLYKIDPSEVEEFILYTAPSNIKADEIAVIKVKDSNKVKEVKEKVEKRINKQTASFKDYLPEEYAVLEKHVLKENGNYVILVVSKDIDNIEKAIDESFK</sequence>
<feature type="chain" id="PRO_5041667076" description="Lipoprotein" evidence="1">
    <location>
        <begin position="28"/>
        <end position="162"/>
    </location>
</feature>
<evidence type="ECO:0000256" key="1">
    <source>
        <dbReference type="SAM" id="SignalP"/>
    </source>
</evidence>
<dbReference type="Pfam" id="PF14270">
    <property type="entry name" value="DUF4358"/>
    <property type="match status" value="1"/>
</dbReference>